<comment type="function">
    <text evidence="6">Specifically methylates the N7 position of guanine in position 527 of 16S rRNA.</text>
</comment>
<keyword evidence="3 6" id="KW-0489">Methyltransferase</keyword>
<dbReference type="InterPro" id="IPR003682">
    <property type="entry name" value="rRNA_ssu_MeTfrase_G"/>
</dbReference>
<evidence type="ECO:0000256" key="1">
    <source>
        <dbReference type="ARBA" id="ARBA00022490"/>
    </source>
</evidence>
<dbReference type="RefSeq" id="WP_184197321.1">
    <property type="nucleotide sequence ID" value="NZ_BMOX01000043.1"/>
</dbReference>
<dbReference type="GO" id="GO:0005829">
    <property type="term" value="C:cytosol"/>
    <property type="evidence" value="ECO:0007669"/>
    <property type="project" value="TreeGrafter"/>
</dbReference>
<dbReference type="EMBL" id="JACIIV010000008">
    <property type="protein sequence ID" value="MBB6227206.1"/>
    <property type="molecule type" value="Genomic_DNA"/>
</dbReference>
<dbReference type="Gene3D" id="3.40.50.150">
    <property type="entry name" value="Vaccinia Virus protein VP39"/>
    <property type="match status" value="1"/>
</dbReference>
<keyword evidence="5 6" id="KW-0949">S-adenosyl-L-methionine</keyword>
<evidence type="ECO:0000313" key="7">
    <source>
        <dbReference type="EMBL" id="MBB6227206.1"/>
    </source>
</evidence>
<dbReference type="PANTHER" id="PTHR31760:SF0">
    <property type="entry name" value="S-ADENOSYL-L-METHIONINE-DEPENDENT METHYLTRANSFERASES SUPERFAMILY PROTEIN"/>
    <property type="match status" value="1"/>
</dbReference>
<sequence length="204" mass="23000">MIDREGFAAAFDVPRETMAQLDRYATLLTDWQTRMNLVGPSTLPQTWHRHFADSAQLLVHAGHGRTWLDIGAGGGFPGLLIATIDPKSTVTLVESIAKKCRFLETVASELGLDRRVIIENRRVEALPRQRFDIITARALAPIVQIFDWARHLADKDTRWVLPKGARWEEELAATEGRYRFSHVTRPSLTDAQARIIIAHDVVAQ</sequence>
<feature type="binding site" evidence="6">
    <location>
        <position position="137"/>
    </location>
    <ligand>
        <name>S-adenosyl-L-methionine</name>
        <dbReference type="ChEBI" id="CHEBI:59789"/>
    </ligand>
</feature>
<dbReference type="AlphaFoldDB" id="A0A841L4K6"/>
<feature type="binding site" evidence="6">
    <location>
        <position position="76"/>
    </location>
    <ligand>
        <name>S-adenosyl-L-methionine</name>
        <dbReference type="ChEBI" id="CHEBI:59789"/>
    </ligand>
</feature>
<keyword evidence="4 6" id="KW-0808">Transferase</keyword>
<dbReference type="SUPFAM" id="SSF53335">
    <property type="entry name" value="S-adenosyl-L-methionine-dependent methyltransferases"/>
    <property type="match status" value="1"/>
</dbReference>
<name>A0A841L4K6_9SPHN</name>
<dbReference type="PIRSF" id="PIRSF003078">
    <property type="entry name" value="GidB"/>
    <property type="match status" value="1"/>
</dbReference>
<comment type="caution">
    <text evidence="6">Lacks conserved residue(s) required for the propagation of feature annotation.</text>
</comment>
<comment type="catalytic activity">
    <reaction evidence="6">
        <text>guanosine(527) in 16S rRNA + S-adenosyl-L-methionine = N(7)-methylguanosine(527) in 16S rRNA + S-adenosyl-L-homocysteine</text>
        <dbReference type="Rhea" id="RHEA:42732"/>
        <dbReference type="Rhea" id="RHEA-COMP:10209"/>
        <dbReference type="Rhea" id="RHEA-COMP:10210"/>
        <dbReference type="ChEBI" id="CHEBI:57856"/>
        <dbReference type="ChEBI" id="CHEBI:59789"/>
        <dbReference type="ChEBI" id="CHEBI:74269"/>
        <dbReference type="ChEBI" id="CHEBI:74480"/>
        <dbReference type="EC" id="2.1.1.170"/>
    </reaction>
</comment>
<evidence type="ECO:0000256" key="5">
    <source>
        <dbReference type="ARBA" id="ARBA00022691"/>
    </source>
</evidence>
<evidence type="ECO:0000256" key="6">
    <source>
        <dbReference type="HAMAP-Rule" id="MF_00074"/>
    </source>
</evidence>
<dbReference type="HAMAP" id="MF_00074">
    <property type="entry name" value="16SrRNA_methyltr_G"/>
    <property type="match status" value="1"/>
</dbReference>
<protein>
    <recommendedName>
        <fullName evidence="6">Ribosomal RNA small subunit methyltransferase G</fullName>
        <ecNumber evidence="6">2.1.1.170</ecNumber>
    </recommendedName>
    <alternativeName>
        <fullName evidence="6">16S rRNA 7-methylguanosine methyltransferase</fullName>
        <shortName evidence="6">16S rRNA m7G methyltransferase</shortName>
    </alternativeName>
</protein>
<evidence type="ECO:0000256" key="4">
    <source>
        <dbReference type="ARBA" id="ARBA00022679"/>
    </source>
</evidence>
<dbReference type="EC" id="2.1.1.170" evidence="6"/>
<organism evidence="7 8">
    <name type="scientific">Polymorphobacter multimanifer</name>
    <dbReference type="NCBI Taxonomy" id="1070431"/>
    <lineage>
        <taxon>Bacteria</taxon>
        <taxon>Pseudomonadati</taxon>
        <taxon>Pseudomonadota</taxon>
        <taxon>Alphaproteobacteria</taxon>
        <taxon>Sphingomonadales</taxon>
        <taxon>Sphingosinicellaceae</taxon>
        <taxon>Polymorphobacter</taxon>
    </lineage>
</organism>
<dbReference type="Pfam" id="PF02527">
    <property type="entry name" value="GidB"/>
    <property type="match status" value="1"/>
</dbReference>
<evidence type="ECO:0000256" key="3">
    <source>
        <dbReference type="ARBA" id="ARBA00022603"/>
    </source>
</evidence>
<gene>
    <name evidence="6" type="primary">rsmG</name>
    <name evidence="7" type="ORF">FHS79_001370</name>
</gene>
<dbReference type="PANTHER" id="PTHR31760">
    <property type="entry name" value="S-ADENOSYL-L-METHIONINE-DEPENDENT METHYLTRANSFERASES SUPERFAMILY PROTEIN"/>
    <property type="match status" value="1"/>
</dbReference>
<proteinExistence type="inferred from homology"/>
<comment type="subcellular location">
    <subcellularLocation>
        <location evidence="6">Cytoplasm</location>
    </subcellularLocation>
</comment>
<evidence type="ECO:0000313" key="8">
    <source>
        <dbReference type="Proteomes" id="UP000538147"/>
    </source>
</evidence>
<feature type="binding site" evidence="6">
    <location>
        <begin position="123"/>
        <end position="124"/>
    </location>
    <ligand>
        <name>S-adenosyl-L-methionine</name>
        <dbReference type="ChEBI" id="CHEBI:59789"/>
    </ligand>
</feature>
<keyword evidence="1 6" id="KW-0963">Cytoplasm</keyword>
<dbReference type="GO" id="GO:0070043">
    <property type="term" value="F:rRNA (guanine-N7-)-methyltransferase activity"/>
    <property type="evidence" value="ECO:0007669"/>
    <property type="project" value="UniProtKB-UniRule"/>
</dbReference>
<feature type="binding site" evidence="6">
    <location>
        <position position="71"/>
    </location>
    <ligand>
        <name>S-adenosyl-L-methionine</name>
        <dbReference type="ChEBI" id="CHEBI:59789"/>
    </ligand>
</feature>
<comment type="similarity">
    <text evidence="6">Belongs to the methyltransferase superfamily. RNA methyltransferase RsmG family.</text>
</comment>
<accession>A0A841L4K6</accession>
<keyword evidence="8" id="KW-1185">Reference proteome</keyword>
<comment type="caution">
    <text evidence="7">The sequence shown here is derived from an EMBL/GenBank/DDBJ whole genome shotgun (WGS) entry which is preliminary data.</text>
</comment>
<dbReference type="Proteomes" id="UP000538147">
    <property type="component" value="Unassembled WGS sequence"/>
</dbReference>
<evidence type="ECO:0000256" key="2">
    <source>
        <dbReference type="ARBA" id="ARBA00022552"/>
    </source>
</evidence>
<keyword evidence="2 6" id="KW-0698">rRNA processing</keyword>
<reference evidence="7 8" key="1">
    <citation type="submission" date="2020-08" db="EMBL/GenBank/DDBJ databases">
        <title>Genomic Encyclopedia of Type Strains, Phase IV (KMG-IV): sequencing the most valuable type-strain genomes for metagenomic binning, comparative biology and taxonomic classification.</title>
        <authorList>
            <person name="Goeker M."/>
        </authorList>
    </citation>
    <scope>NUCLEOTIDE SEQUENCE [LARGE SCALE GENOMIC DNA]</scope>
    <source>
        <strain evidence="7 8">DSM 102189</strain>
    </source>
</reference>
<dbReference type="InterPro" id="IPR029063">
    <property type="entry name" value="SAM-dependent_MTases_sf"/>
</dbReference>
<dbReference type="NCBIfam" id="TIGR00138">
    <property type="entry name" value="rsmG_gidB"/>
    <property type="match status" value="1"/>
</dbReference>